<dbReference type="GeneID" id="17302535"/>
<dbReference type="KEGG" id="gtt:GUITHDRAFT_108206"/>
<keyword evidence="1" id="KW-0175">Coiled coil</keyword>
<reference evidence="5" key="2">
    <citation type="submission" date="2012-11" db="EMBL/GenBank/DDBJ databases">
        <authorList>
            <person name="Kuo A."/>
            <person name="Curtis B.A."/>
            <person name="Tanifuji G."/>
            <person name="Burki F."/>
            <person name="Gruber A."/>
            <person name="Irimia M."/>
            <person name="Maruyama S."/>
            <person name="Arias M.C."/>
            <person name="Ball S.G."/>
            <person name="Gile G.H."/>
            <person name="Hirakawa Y."/>
            <person name="Hopkins J.F."/>
            <person name="Rensing S.A."/>
            <person name="Schmutz J."/>
            <person name="Symeonidi A."/>
            <person name="Elias M."/>
            <person name="Eveleigh R.J."/>
            <person name="Herman E.K."/>
            <person name="Klute M.J."/>
            <person name="Nakayama T."/>
            <person name="Obornik M."/>
            <person name="Reyes-Prieto A."/>
            <person name="Armbrust E.V."/>
            <person name="Aves S.J."/>
            <person name="Beiko R.G."/>
            <person name="Coutinho P."/>
            <person name="Dacks J.B."/>
            <person name="Durnford D.G."/>
            <person name="Fast N.M."/>
            <person name="Green B.R."/>
            <person name="Grisdale C."/>
            <person name="Hempe F."/>
            <person name="Henrissat B."/>
            <person name="Hoppner M.P."/>
            <person name="Ishida K.-I."/>
            <person name="Kim E."/>
            <person name="Koreny L."/>
            <person name="Kroth P.G."/>
            <person name="Liu Y."/>
            <person name="Malik S.-B."/>
            <person name="Maier U.G."/>
            <person name="McRose D."/>
            <person name="Mock T."/>
            <person name="Neilson J.A."/>
            <person name="Onodera N.T."/>
            <person name="Poole A.M."/>
            <person name="Pritham E.J."/>
            <person name="Richards T.A."/>
            <person name="Rocap G."/>
            <person name="Roy S.W."/>
            <person name="Sarai C."/>
            <person name="Schaack S."/>
            <person name="Shirato S."/>
            <person name="Slamovits C.H."/>
            <person name="Spencer D.F."/>
            <person name="Suzuki S."/>
            <person name="Worden A.Z."/>
            <person name="Zauner S."/>
            <person name="Barry K."/>
            <person name="Bell C."/>
            <person name="Bharti A.K."/>
            <person name="Crow J.A."/>
            <person name="Grimwood J."/>
            <person name="Kramer R."/>
            <person name="Lindquist E."/>
            <person name="Lucas S."/>
            <person name="Salamov A."/>
            <person name="McFadden G.I."/>
            <person name="Lane C.E."/>
            <person name="Keeling P.J."/>
            <person name="Gray M.W."/>
            <person name="Grigoriev I.V."/>
            <person name="Archibald J.M."/>
        </authorList>
    </citation>
    <scope>NUCLEOTIDE SEQUENCE</scope>
    <source>
        <strain evidence="5">CCMP2712</strain>
    </source>
</reference>
<reference evidence="4" key="3">
    <citation type="submission" date="2015-06" db="UniProtKB">
        <authorList>
            <consortium name="EnsemblProtists"/>
        </authorList>
    </citation>
    <scope>IDENTIFICATION</scope>
</reference>
<gene>
    <name evidence="3" type="ORF">GUITHDRAFT_108206</name>
</gene>
<evidence type="ECO:0000313" key="5">
    <source>
        <dbReference type="Proteomes" id="UP000011087"/>
    </source>
</evidence>
<feature type="compositionally biased region" description="Basic and acidic residues" evidence="2">
    <location>
        <begin position="651"/>
        <end position="670"/>
    </location>
</feature>
<reference evidence="3 5" key="1">
    <citation type="journal article" date="2012" name="Nature">
        <title>Algal genomes reveal evolutionary mosaicism and the fate of nucleomorphs.</title>
        <authorList>
            <consortium name="DOE Joint Genome Institute"/>
            <person name="Curtis B.A."/>
            <person name="Tanifuji G."/>
            <person name="Burki F."/>
            <person name="Gruber A."/>
            <person name="Irimia M."/>
            <person name="Maruyama S."/>
            <person name="Arias M.C."/>
            <person name="Ball S.G."/>
            <person name="Gile G.H."/>
            <person name="Hirakawa Y."/>
            <person name="Hopkins J.F."/>
            <person name="Kuo A."/>
            <person name="Rensing S.A."/>
            <person name="Schmutz J."/>
            <person name="Symeonidi A."/>
            <person name="Elias M."/>
            <person name="Eveleigh R.J."/>
            <person name="Herman E.K."/>
            <person name="Klute M.J."/>
            <person name="Nakayama T."/>
            <person name="Obornik M."/>
            <person name="Reyes-Prieto A."/>
            <person name="Armbrust E.V."/>
            <person name="Aves S.J."/>
            <person name="Beiko R.G."/>
            <person name="Coutinho P."/>
            <person name="Dacks J.B."/>
            <person name="Durnford D.G."/>
            <person name="Fast N.M."/>
            <person name="Green B.R."/>
            <person name="Grisdale C.J."/>
            <person name="Hempel F."/>
            <person name="Henrissat B."/>
            <person name="Hoppner M.P."/>
            <person name="Ishida K."/>
            <person name="Kim E."/>
            <person name="Koreny L."/>
            <person name="Kroth P.G."/>
            <person name="Liu Y."/>
            <person name="Malik S.B."/>
            <person name="Maier U.G."/>
            <person name="McRose D."/>
            <person name="Mock T."/>
            <person name="Neilson J.A."/>
            <person name="Onodera N.T."/>
            <person name="Poole A.M."/>
            <person name="Pritham E.J."/>
            <person name="Richards T.A."/>
            <person name="Rocap G."/>
            <person name="Roy S.W."/>
            <person name="Sarai C."/>
            <person name="Schaack S."/>
            <person name="Shirato S."/>
            <person name="Slamovits C.H."/>
            <person name="Spencer D.F."/>
            <person name="Suzuki S."/>
            <person name="Worden A.Z."/>
            <person name="Zauner S."/>
            <person name="Barry K."/>
            <person name="Bell C."/>
            <person name="Bharti A.K."/>
            <person name="Crow J.A."/>
            <person name="Grimwood J."/>
            <person name="Kramer R."/>
            <person name="Lindquist E."/>
            <person name="Lucas S."/>
            <person name="Salamov A."/>
            <person name="McFadden G.I."/>
            <person name="Lane C.E."/>
            <person name="Keeling P.J."/>
            <person name="Gray M.W."/>
            <person name="Grigoriev I.V."/>
            <person name="Archibald J.M."/>
        </authorList>
    </citation>
    <scope>NUCLEOTIDE SEQUENCE</scope>
    <source>
        <strain evidence="3 5">CCMP2712</strain>
    </source>
</reference>
<dbReference type="EnsemblProtists" id="EKX45748">
    <property type="protein sequence ID" value="EKX45748"/>
    <property type="gene ID" value="GUITHDRAFT_108206"/>
</dbReference>
<feature type="coiled-coil region" evidence="1">
    <location>
        <begin position="476"/>
        <end position="545"/>
    </location>
</feature>
<name>L1JB33_GUITC</name>
<feature type="compositionally biased region" description="Basic and acidic residues" evidence="2">
    <location>
        <begin position="433"/>
        <end position="447"/>
    </location>
</feature>
<keyword evidence="5" id="KW-1185">Reference proteome</keyword>
<proteinExistence type="predicted"/>
<dbReference type="RefSeq" id="XP_005832728.1">
    <property type="nucleotide sequence ID" value="XM_005832671.1"/>
</dbReference>
<evidence type="ECO:0000256" key="1">
    <source>
        <dbReference type="SAM" id="Coils"/>
    </source>
</evidence>
<evidence type="ECO:0000313" key="4">
    <source>
        <dbReference type="EnsemblProtists" id="EKX45748"/>
    </source>
</evidence>
<dbReference type="AlphaFoldDB" id="L1JB33"/>
<evidence type="ECO:0000313" key="3">
    <source>
        <dbReference type="EMBL" id="EKX45748.1"/>
    </source>
</evidence>
<evidence type="ECO:0000256" key="2">
    <source>
        <dbReference type="SAM" id="MobiDB-lite"/>
    </source>
</evidence>
<feature type="region of interest" description="Disordered" evidence="2">
    <location>
        <begin position="643"/>
        <end position="723"/>
    </location>
</feature>
<feature type="coiled-coil region" evidence="1">
    <location>
        <begin position="8"/>
        <end position="99"/>
    </location>
</feature>
<sequence length="723" mass="83890">MEGLCGMAEDTQEAMAMLEKELETANKRLWEAENEVRELSNKLEISKQNVHVLRRGYTEKIDELQRRILEKDEELQKVIRDYSERLSAKESEMQRVLGESQDAMRVKHTDIQKLMEDNDAQLRILNKICTERAAMIEELKEESSEKDKIIHTLQEMVACSEMSDSRRLSMRQTKRMASPLRESNGSAARDLVLMDKVEEDMERRVETHLVFENRQVDQISNGVVHSASFHDVKRMTCSPIPISRKQNDSTESQQSIWTQLYHNAMSDSHMWVVKIERESRLQIDSKPCLQSDYEELLSVNHILQERLRSSELGYQIVMRDLKEARSTLSSQQEALMQRESMLRKVEEMAGEVVGALRDVALLVSRLDEKMAQEGCQTERLVESMILKEEIATRNVKMTGAMNSLKSLQERCKQDENVWISKIHHLELQLAREAARKSQEEDGERVKDGGSLPPEVQRRLSQAEELHHISEKQIELIAELQTKLRRSEQSRVALETESKLRRGREGELLRSLQDELARGERVSMALEETEKVIEEQSRKIEWLQKKNDYLRESKVDRSEHEKLKIDMLRQSDLVLMLQRELEVSESDCKHKTMQIGFLRSKYNKVLSGLKGVQFTLDYNLHRVEEEFRKEFAKKLAVSRICHVEEEDEGEEGERGGGEEQGERSVRTRLQDFKQAQKLSLDGSQDSEEADWSVWPIATPHQPCKSTMPGSRRIAACPPGYEDED</sequence>
<dbReference type="Proteomes" id="UP000011087">
    <property type="component" value="Unassembled WGS sequence"/>
</dbReference>
<protein>
    <submittedName>
        <fullName evidence="3 4">Uncharacterized protein</fullName>
    </submittedName>
</protein>
<dbReference type="PaxDb" id="55529-EKX45748"/>
<accession>L1JB33</accession>
<dbReference type="EMBL" id="JH992997">
    <property type="protein sequence ID" value="EKX45748.1"/>
    <property type="molecule type" value="Genomic_DNA"/>
</dbReference>
<dbReference type="HOGENOM" id="CLU_382850_0_0_1"/>
<dbReference type="OMA" id="NESECFK"/>
<feature type="region of interest" description="Disordered" evidence="2">
    <location>
        <begin position="433"/>
        <end position="453"/>
    </location>
</feature>
<organism evidence="3">
    <name type="scientific">Guillardia theta (strain CCMP2712)</name>
    <name type="common">Cryptophyte</name>
    <dbReference type="NCBI Taxonomy" id="905079"/>
    <lineage>
        <taxon>Eukaryota</taxon>
        <taxon>Cryptophyceae</taxon>
        <taxon>Pyrenomonadales</taxon>
        <taxon>Geminigeraceae</taxon>
        <taxon>Guillardia</taxon>
    </lineage>
</organism>